<dbReference type="PANTHER" id="PTHR44591">
    <property type="entry name" value="STRESS RESPONSE REGULATOR PROTEIN 1"/>
    <property type="match status" value="1"/>
</dbReference>
<evidence type="ECO:0000313" key="4">
    <source>
        <dbReference type="EMBL" id="RAI74076.1"/>
    </source>
</evidence>
<dbReference type="RefSeq" id="WP_111340948.1">
    <property type="nucleotide sequence ID" value="NZ_QLII01000001.1"/>
</dbReference>
<dbReference type="Pfam" id="PF00072">
    <property type="entry name" value="Response_reg"/>
    <property type="match status" value="1"/>
</dbReference>
<sequence>MNAKHHLLIVDENPYVVDILVQTLNKDFKITVASTGQEAARLLIQGNRFDCVLTELDLAFFNGLELTKLIRMSRLASQTPVVILSNVPDSATRIECLEQGVDAFLSKPFNPLEVKAKLHALLRRADSPIEEPQRRLVSAGVQPETKPFWQQKSRIFSMLFGSYSLPQSA</sequence>
<dbReference type="PANTHER" id="PTHR44591:SF3">
    <property type="entry name" value="RESPONSE REGULATORY DOMAIN-CONTAINING PROTEIN"/>
    <property type="match status" value="1"/>
</dbReference>
<comment type="caution">
    <text evidence="2">Lacks conserved residue(s) required for the propagation of feature annotation.</text>
</comment>
<dbReference type="Gene3D" id="3.40.50.2300">
    <property type="match status" value="1"/>
</dbReference>
<evidence type="ECO:0000259" key="3">
    <source>
        <dbReference type="PROSITE" id="PS50110"/>
    </source>
</evidence>
<evidence type="ECO:0000313" key="5">
    <source>
        <dbReference type="Proteomes" id="UP000249016"/>
    </source>
</evidence>
<dbReference type="Proteomes" id="UP000249016">
    <property type="component" value="Unassembled WGS sequence"/>
</dbReference>
<dbReference type="SUPFAM" id="SSF52172">
    <property type="entry name" value="CheY-like"/>
    <property type="match status" value="1"/>
</dbReference>
<evidence type="ECO:0000256" key="1">
    <source>
        <dbReference type="ARBA" id="ARBA00022553"/>
    </source>
</evidence>
<dbReference type="InterPro" id="IPR011006">
    <property type="entry name" value="CheY-like_superfamily"/>
</dbReference>
<name>A0A327NJ92_9BACT</name>
<protein>
    <submittedName>
        <fullName evidence="4">Response regulator</fullName>
    </submittedName>
</protein>
<dbReference type="InterPro" id="IPR001789">
    <property type="entry name" value="Sig_transdc_resp-reg_receiver"/>
</dbReference>
<comment type="caution">
    <text evidence="4">The sequence shown here is derived from an EMBL/GenBank/DDBJ whole genome shotgun (WGS) entry which is preliminary data.</text>
</comment>
<dbReference type="InterPro" id="IPR050595">
    <property type="entry name" value="Bact_response_regulator"/>
</dbReference>
<feature type="domain" description="Response regulatory" evidence="3">
    <location>
        <begin position="6"/>
        <end position="122"/>
    </location>
</feature>
<evidence type="ECO:0000256" key="2">
    <source>
        <dbReference type="PROSITE-ProRule" id="PRU00169"/>
    </source>
</evidence>
<keyword evidence="1" id="KW-0597">Phosphoprotein</keyword>
<dbReference type="SMART" id="SM00448">
    <property type="entry name" value="REC"/>
    <property type="match status" value="1"/>
</dbReference>
<dbReference type="AlphaFoldDB" id="A0A327NJ92"/>
<reference evidence="4 5" key="1">
    <citation type="submission" date="2018-06" db="EMBL/GenBank/DDBJ databases">
        <title>Spirosoma sp. HMF3257 Genome sequencing and assembly.</title>
        <authorList>
            <person name="Kang H."/>
            <person name="Cha I."/>
            <person name="Kim H."/>
            <person name="Kang J."/>
            <person name="Joh K."/>
        </authorList>
    </citation>
    <scope>NUCLEOTIDE SEQUENCE [LARGE SCALE GENOMIC DNA]</scope>
    <source>
        <strain evidence="4 5">HMF3257</strain>
    </source>
</reference>
<gene>
    <name evidence="4" type="ORF">HMF3257_06400</name>
</gene>
<proteinExistence type="predicted"/>
<keyword evidence="5" id="KW-1185">Reference proteome</keyword>
<dbReference type="OrthoDB" id="9789181at2"/>
<organism evidence="4 5">
    <name type="scientific">Spirosoma telluris</name>
    <dbReference type="NCBI Taxonomy" id="2183553"/>
    <lineage>
        <taxon>Bacteria</taxon>
        <taxon>Pseudomonadati</taxon>
        <taxon>Bacteroidota</taxon>
        <taxon>Cytophagia</taxon>
        <taxon>Cytophagales</taxon>
        <taxon>Cytophagaceae</taxon>
        <taxon>Spirosoma</taxon>
    </lineage>
</organism>
<dbReference type="GO" id="GO:0000160">
    <property type="term" value="P:phosphorelay signal transduction system"/>
    <property type="evidence" value="ECO:0007669"/>
    <property type="project" value="InterPro"/>
</dbReference>
<dbReference type="PROSITE" id="PS50110">
    <property type="entry name" value="RESPONSE_REGULATORY"/>
    <property type="match status" value="1"/>
</dbReference>
<dbReference type="CDD" id="cd00156">
    <property type="entry name" value="REC"/>
    <property type="match status" value="1"/>
</dbReference>
<accession>A0A327NJ92</accession>
<dbReference type="EMBL" id="QLII01000001">
    <property type="protein sequence ID" value="RAI74076.1"/>
    <property type="molecule type" value="Genomic_DNA"/>
</dbReference>